<feature type="coiled-coil region" evidence="1">
    <location>
        <begin position="45"/>
        <end position="114"/>
    </location>
</feature>
<dbReference type="OrthoDB" id="20105at2759"/>
<feature type="compositionally biased region" description="Basic and acidic residues" evidence="2">
    <location>
        <begin position="332"/>
        <end position="407"/>
    </location>
</feature>
<feature type="compositionally biased region" description="Basic residues" evidence="2">
    <location>
        <begin position="571"/>
        <end position="581"/>
    </location>
</feature>
<dbReference type="AlphaFoldDB" id="A0A9N9LXN6"/>
<evidence type="ECO:0000256" key="2">
    <source>
        <dbReference type="SAM" id="MobiDB-lite"/>
    </source>
</evidence>
<feature type="region of interest" description="Disordered" evidence="2">
    <location>
        <begin position="220"/>
        <end position="252"/>
    </location>
</feature>
<accession>A0A9N9LXN6</accession>
<comment type="caution">
    <text evidence="3">The sequence shown here is derived from an EMBL/GenBank/DDBJ whole genome shotgun (WGS) entry which is preliminary data.</text>
</comment>
<feature type="compositionally biased region" description="Polar residues" evidence="2">
    <location>
        <begin position="561"/>
        <end position="570"/>
    </location>
</feature>
<dbReference type="EMBL" id="CAJVRM010000719">
    <property type="protein sequence ID" value="CAG8983195.1"/>
    <property type="molecule type" value="Genomic_DNA"/>
</dbReference>
<feature type="compositionally biased region" description="Polar residues" evidence="2">
    <location>
        <begin position="317"/>
        <end position="331"/>
    </location>
</feature>
<protein>
    <submittedName>
        <fullName evidence="3">Uncharacterized protein</fullName>
    </submittedName>
</protein>
<organism evidence="3 4">
    <name type="scientific">Hymenoscyphus albidus</name>
    <dbReference type="NCBI Taxonomy" id="595503"/>
    <lineage>
        <taxon>Eukaryota</taxon>
        <taxon>Fungi</taxon>
        <taxon>Dikarya</taxon>
        <taxon>Ascomycota</taxon>
        <taxon>Pezizomycotina</taxon>
        <taxon>Leotiomycetes</taxon>
        <taxon>Helotiales</taxon>
        <taxon>Helotiaceae</taxon>
        <taxon>Hymenoscyphus</taxon>
    </lineage>
</organism>
<feature type="compositionally biased region" description="Acidic residues" evidence="2">
    <location>
        <begin position="497"/>
        <end position="519"/>
    </location>
</feature>
<keyword evidence="1" id="KW-0175">Coiled coil</keyword>
<feature type="region of interest" description="Disordered" evidence="2">
    <location>
        <begin position="646"/>
        <end position="672"/>
    </location>
</feature>
<feature type="region of interest" description="Disordered" evidence="2">
    <location>
        <begin position="184"/>
        <end position="208"/>
    </location>
</feature>
<feature type="compositionally biased region" description="Acidic residues" evidence="2">
    <location>
        <begin position="589"/>
        <end position="603"/>
    </location>
</feature>
<reference evidence="3" key="1">
    <citation type="submission" date="2021-07" db="EMBL/GenBank/DDBJ databases">
        <authorList>
            <person name="Durling M."/>
        </authorList>
    </citation>
    <scope>NUCLEOTIDE SEQUENCE</scope>
</reference>
<feature type="region of interest" description="Disordered" evidence="2">
    <location>
        <begin position="315"/>
        <end position="607"/>
    </location>
</feature>
<evidence type="ECO:0000313" key="4">
    <source>
        <dbReference type="Proteomes" id="UP000701801"/>
    </source>
</evidence>
<keyword evidence="4" id="KW-1185">Reference proteome</keyword>
<proteinExistence type="predicted"/>
<feature type="compositionally biased region" description="Polar residues" evidence="2">
    <location>
        <begin position="473"/>
        <end position="487"/>
    </location>
</feature>
<dbReference type="Proteomes" id="UP000701801">
    <property type="component" value="Unassembled WGS sequence"/>
</dbReference>
<feature type="non-terminal residue" evidence="3">
    <location>
        <position position="1"/>
    </location>
</feature>
<evidence type="ECO:0000256" key="1">
    <source>
        <dbReference type="SAM" id="Coils"/>
    </source>
</evidence>
<sequence>PEHHQSPVINMDSEASPYVSKSQALEMAYQEAFHKADLIVKDEGARRLRLDILLLRHENEDLQEELALESDRIDLLEIEGDSLRAQIEAAEEEARRYESELRVQTREVNNLRVEVASMNGVTMDSTKVLTEKLSLARELATLKPELEHLRSQATYHQTILSEKLALQRQVSSLEVELETEKRAAKRAAQKNDNTEREAEFQQQLDQLQKDLARNKREATRLRDEMENEYRSQLEEAQKELAREKRESAKATKTHAKELKVLEVQKDLAREKLEAAGNRDEIEADLRSQLEEAQKELAREKREAAKITKAHEKELKTLQVQKEQAQNKADSATSREEVETEFRDQLEEIQKDLAREKRESTKTSKEHEKELKALETRHAVLESKHEQIRTKLRATKEQLKEAQEEANHLRAAAVKATKSSSNMDAPAKKGRKRGAMEMSADDAIGTPDGIAARAKRPMKKARADQVMMAEKSMFSITPFLNRTANINPETPVEKPESEAEEEELEQEEEQAEVSEEEEEQVASVPSPKAVSKAKGKKRATDKAAESTTEEPAQKKPARRTKATLNEATSNPRKSKAAAKKSKPLSTLENVIEEADENVEEDQAPEPEVTKKVVAKKTALKTKPSAVEEAGAKIKKRKLVGGTLFDEEDAEVTKRPPKVTLGAPRLMAKGGLMGPGGKMRGGLGAGSGFGTFSPLKKDKRGVGASFLA</sequence>
<evidence type="ECO:0000313" key="3">
    <source>
        <dbReference type="EMBL" id="CAG8983195.1"/>
    </source>
</evidence>
<name>A0A9N9LXN6_9HELO</name>
<feature type="region of interest" description="Disordered" evidence="2">
    <location>
        <begin position="685"/>
        <end position="706"/>
    </location>
</feature>
<gene>
    <name evidence="3" type="ORF">HYALB_00004022</name>
</gene>